<dbReference type="NCBIfam" id="TIGR00747">
    <property type="entry name" value="fabH"/>
    <property type="match status" value="1"/>
</dbReference>
<keyword evidence="8 10" id="KW-0511">Multifunctional enzyme</keyword>
<evidence type="ECO:0000256" key="8">
    <source>
        <dbReference type="ARBA" id="ARBA00023268"/>
    </source>
</evidence>
<dbReference type="GO" id="GO:0033818">
    <property type="term" value="F:beta-ketoacyl-acyl-carrier-protein synthase III activity"/>
    <property type="evidence" value="ECO:0007669"/>
    <property type="project" value="UniProtKB-EC"/>
</dbReference>
<dbReference type="Gene3D" id="3.40.47.10">
    <property type="match status" value="1"/>
</dbReference>
<evidence type="ECO:0000256" key="1">
    <source>
        <dbReference type="ARBA" id="ARBA00008642"/>
    </source>
</evidence>
<dbReference type="Proteomes" id="UP001228690">
    <property type="component" value="Chromosome"/>
</dbReference>
<evidence type="ECO:0000256" key="9">
    <source>
        <dbReference type="ARBA" id="ARBA00023315"/>
    </source>
</evidence>
<feature type="active site" evidence="10">
    <location>
        <position position="124"/>
    </location>
</feature>
<keyword evidence="9 10" id="KW-0012">Acyltransferase</keyword>
<dbReference type="SUPFAM" id="SSF53901">
    <property type="entry name" value="Thiolase-like"/>
    <property type="match status" value="1"/>
</dbReference>
<dbReference type="InterPro" id="IPR004655">
    <property type="entry name" value="FabH"/>
</dbReference>
<keyword evidence="4 10" id="KW-0808">Transferase</keyword>
<evidence type="ECO:0000256" key="4">
    <source>
        <dbReference type="ARBA" id="ARBA00022679"/>
    </source>
</evidence>
<dbReference type="Pfam" id="PF08541">
    <property type="entry name" value="ACP_syn_III_C"/>
    <property type="match status" value="1"/>
</dbReference>
<evidence type="ECO:0000259" key="12">
    <source>
        <dbReference type="Pfam" id="PF08545"/>
    </source>
</evidence>
<evidence type="ECO:0000313" key="13">
    <source>
        <dbReference type="EMBL" id="WGK69547.1"/>
    </source>
</evidence>
<comment type="domain">
    <text evidence="10">The last Arg residue of the ACP-binding site is essential for the weak association between ACP/AcpP and FabH.</text>
</comment>
<feature type="active site" evidence="10">
    <location>
        <position position="297"/>
    </location>
</feature>
<feature type="domain" description="Beta-ketoacyl-[acyl-carrier-protein] synthase III C-terminal" evidence="11">
    <location>
        <begin position="251"/>
        <end position="340"/>
    </location>
</feature>
<evidence type="ECO:0000313" key="14">
    <source>
        <dbReference type="Proteomes" id="UP001228690"/>
    </source>
</evidence>
<keyword evidence="3 10" id="KW-0444">Lipid biosynthesis</keyword>
<dbReference type="HAMAP" id="MF_01815">
    <property type="entry name" value="FabH"/>
    <property type="match status" value="1"/>
</dbReference>
<gene>
    <name evidence="10" type="primary">fabH</name>
    <name evidence="13" type="ORF">P0082_01415</name>
</gene>
<keyword evidence="5 10" id="KW-0276">Fatty acid metabolism</keyword>
<keyword evidence="14" id="KW-1185">Reference proteome</keyword>
<organism evidence="13 14">
    <name type="scientific">Candidatus Haliotispira prima</name>
    <dbReference type="NCBI Taxonomy" id="3034016"/>
    <lineage>
        <taxon>Bacteria</taxon>
        <taxon>Pseudomonadati</taxon>
        <taxon>Spirochaetota</taxon>
        <taxon>Spirochaetia</taxon>
        <taxon>Spirochaetales</taxon>
        <taxon>Spirochaetaceae</taxon>
        <taxon>Candidatus Haliotispira</taxon>
    </lineage>
</organism>
<comment type="subunit">
    <text evidence="10">Homodimer.</text>
</comment>
<keyword evidence="2 10" id="KW-0963">Cytoplasm</keyword>
<comment type="catalytic activity">
    <reaction evidence="10">
        <text>malonyl-[ACP] + acetyl-CoA + H(+) = 3-oxobutanoyl-[ACP] + CO2 + CoA</text>
        <dbReference type="Rhea" id="RHEA:12080"/>
        <dbReference type="Rhea" id="RHEA-COMP:9623"/>
        <dbReference type="Rhea" id="RHEA-COMP:9625"/>
        <dbReference type="ChEBI" id="CHEBI:15378"/>
        <dbReference type="ChEBI" id="CHEBI:16526"/>
        <dbReference type="ChEBI" id="CHEBI:57287"/>
        <dbReference type="ChEBI" id="CHEBI:57288"/>
        <dbReference type="ChEBI" id="CHEBI:78449"/>
        <dbReference type="ChEBI" id="CHEBI:78450"/>
        <dbReference type="EC" id="2.3.1.180"/>
    </reaction>
</comment>
<dbReference type="InterPro" id="IPR013747">
    <property type="entry name" value="ACP_syn_III_C"/>
</dbReference>
<keyword evidence="7 10" id="KW-0275">Fatty acid biosynthesis</keyword>
<keyword evidence="6 10" id="KW-0443">Lipid metabolism</keyword>
<evidence type="ECO:0000256" key="6">
    <source>
        <dbReference type="ARBA" id="ARBA00023098"/>
    </source>
</evidence>
<accession>A0ABY8MHV0</accession>
<dbReference type="RefSeq" id="WP_326927731.1">
    <property type="nucleotide sequence ID" value="NZ_CP123443.1"/>
</dbReference>
<comment type="subcellular location">
    <subcellularLocation>
        <location evidence="10">Cytoplasm</location>
    </subcellularLocation>
</comment>
<feature type="domain" description="Beta-ketoacyl-[acyl-carrier-protein] synthase III N-terminal" evidence="12">
    <location>
        <begin position="118"/>
        <end position="197"/>
    </location>
</feature>
<evidence type="ECO:0000256" key="2">
    <source>
        <dbReference type="ARBA" id="ARBA00022490"/>
    </source>
</evidence>
<name>A0ABY8MHV0_9SPIO</name>
<feature type="active site" evidence="10">
    <location>
        <position position="267"/>
    </location>
</feature>
<dbReference type="InterPro" id="IPR013751">
    <property type="entry name" value="ACP_syn_III_N"/>
</dbReference>
<evidence type="ECO:0000256" key="5">
    <source>
        <dbReference type="ARBA" id="ARBA00022832"/>
    </source>
</evidence>
<dbReference type="Pfam" id="PF08545">
    <property type="entry name" value="ACP_syn_III"/>
    <property type="match status" value="1"/>
</dbReference>
<reference evidence="13 14" key="1">
    <citation type="submission" date="2023-04" db="EMBL/GenBank/DDBJ databases">
        <title>Spirochaete genome identified in red abalone sample constitutes a novel genus.</title>
        <authorList>
            <person name="Sharma S.P."/>
            <person name="Purcell C.M."/>
            <person name="Hyde J.R."/>
            <person name="Severin A.J."/>
        </authorList>
    </citation>
    <scope>NUCLEOTIDE SEQUENCE [LARGE SCALE GENOMIC DNA]</scope>
    <source>
        <strain evidence="13 14">SP-2023</strain>
    </source>
</reference>
<comment type="similarity">
    <text evidence="1 10">Belongs to the thiolase-like superfamily. FabH family.</text>
</comment>
<comment type="pathway">
    <text evidence="10">Lipid metabolism; fatty acid biosynthesis.</text>
</comment>
<dbReference type="PANTHER" id="PTHR34069">
    <property type="entry name" value="3-OXOACYL-[ACYL-CARRIER-PROTEIN] SYNTHASE 3"/>
    <property type="match status" value="1"/>
</dbReference>
<feature type="region of interest" description="ACP-binding" evidence="10">
    <location>
        <begin position="268"/>
        <end position="272"/>
    </location>
</feature>
<dbReference type="EMBL" id="CP123443">
    <property type="protein sequence ID" value="WGK69547.1"/>
    <property type="molecule type" value="Genomic_DNA"/>
</dbReference>
<dbReference type="CDD" id="cd00830">
    <property type="entry name" value="KAS_III"/>
    <property type="match status" value="1"/>
</dbReference>
<dbReference type="InterPro" id="IPR016039">
    <property type="entry name" value="Thiolase-like"/>
</dbReference>
<dbReference type="NCBIfam" id="NF006829">
    <property type="entry name" value="PRK09352.1"/>
    <property type="match status" value="1"/>
</dbReference>
<sequence>MNSLAGSRNDARHVAIKSFAYHVPERVVSNQELAGSLDTSDEWIVSHTGIRQRHIAARDQASSDLACRAARQVLQNSDVAAEEIDLIVLATATPDYNGFPSTACVLQDMLGCRNAVAFDITAACSGFIYGLEIARSMMIAGPDYNKALVVGAEVFSKIINWQDRSTCVLFGDGAGVALLSRDSSATLVLDSLLKSDGKGAEKLWVPEGGSRAPFCPGRSQAMAPRKYVEMDGRAVYNFAVAANQEILNEILERNGLTVADLRYIVPHQANLRIIQAIAKREKIPMEMFFTNIDRYANTSAASIPIALAELAASGDLRAGDLILCLGFGAGLTYAGVLLQWGKSSQ</sequence>
<proteinExistence type="inferred from homology"/>
<dbReference type="EC" id="2.3.1.180" evidence="10"/>
<evidence type="ECO:0000259" key="11">
    <source>
        <dbReference type="Pfam" id="PF08541"/>
    </source>
</evidence>
<evidence type="ECO:0000256" key="7">
    <source>
        <dbReference type="ARBA" id="ARBA00023160"/>
    </source>
</evidence>
<protein>
    <recommendedName>
        <fullName evidence="10">Beta-ketoacyl-[acyl-carrier-protein] synthase III</fullName>
        <shortName evidence="10">Beta-ketoacyl-ACP synthase III</shortName>
        <shortName evidence="10">KAS III</shortName>
        <ecNumber evidence="10">2.3.1.180</ecNumber>
    </recommendedName>
    <alternativeName>
        <fullName evidence="10">3-oxoacyl-[acyl-carrier-protein] synthase 3</fullName>
    </alternativeName>
    <alternativeName>
        <fullName evidence="10">3-oxoacyl-[acyl-carrier-protein] synthase III</fullName>
    </alternativeName>
</protein>
<evidence type="ECO:0000256" key="10">
    <source>
        <dbReference type="HAMAP-Rule" id="MF_01815"/>
    </source>
</evidence>
<comment type="function">
    <text evidence="10">Catalyzes the condensation reaction of fatty acid synthesis by the addition to an acyl acceptor of two carbons from malonyl-ACP. Catalyzes the first condensation reaction which initiates fatty acid synthesis and may therefore play a role in governing the total rate of fatty acid production. Possesses both acetoacetyl-ACP synthase and acetyl transacylase activities. Its substrate specificity determines the biosynthesis of branched-chain and/or straight-chain of fatty acids.</text>
</comment>
<evidence type="ECO:0000256" key="3">
    <source>
        <dbReference type="ARBA" id="ARBA00022516"/>
    </source>
</evidence>
<dbReference type="PANTHER" id="PTHR34069:SF2">
    <property type="entry name" value="BETA-KETOACYL-[ACYL-CARRIER-PROTEIN] SYNTHASE III"/>
    <property type="match status" value="1"/>
</dbReference>